<evidence type="ECO:0000313" key="9">
    <source>
        <dbReference type="Proteomes" id="UP000809349"/>
    </source>
</evidence>
<name>A0ABS7SHC8_9BURK</name>
<dbReference type="PIRSF" id="PIRSF019422">
    <property type="entry name" value="MltA"/>
    <property type="match status" value="1"/>
</dbReference>
<dbReference type="InterPro" id="IPR010611">
    <property type="entry name" value="3D_dom"/>
</dbReference>
<dbReference type="Pfam" id="PF06725">
    <property type="entry name" value="3D"/>
    <property type="match status" value="1"/>
</dbReference>
<dbReference type="Proteomes" id="UP000809349">
    <property type="component" value="Unassembled WGS sequence"/>
</dbReference>
<protein>
    <recommendedName>
        <fullName evidence="2">peptidoglycan lytic exotransglycosylase</fullName>
        <ecNumber evidence="2">4.2.2.n1</ecNumber>
    </recommendedName>
    <alternativeName>
        <fullName evidence="5">Murein hydrolase A</fullName>
    </alternativeName>
</protein>
<dbReference type="Gene3D" id="2.40.240.50">
    <property type="entry name" value="Barwin-like endoglucanases"/>
    <property type="match status" value="1"/>
</dbReference>
<dbReference type="InterPro" id="IPR005300">
    <property type="entry name" value="MltA_B"/>
</dbReference>
<dbReference type="CDD" id="cd14485">
    <property type="entry name" value="mltA_like_LT_A"/>
    <property type="match status" value="1"/>
</dbReference>
<proteinExistence type="predicted"/>
<comment type="catalytic activity">
    <reaction evidence="1">
        <text>Exolytic cleavage of the (1-&gt;4)-beta-glycosidic linkage between N-acetylmuramic acid (MurNAc) and N-acetylglucosamine (GlcNAc) residues in peptidoglycan, from either the reducing or the non-reducing ends of the peptidoglycan chains, with concomitant formation of a 1,6-anhydrobond in the MurNAc residue.</text>
        <dbReference type="EC" id="4.2.2.n1"/>
    </reaction>
</comment>
<keyword evidence="9" id="KW-1185">Reference proteome</keyword>
<dbReference type="SMART" id="SM00925">
    <property type="entry name" value="MltA"/>
    <property type="match status" value="1"/>
</dbReference>
<evidence type="ECO:0000256" key="2">
    <source>
        <dbReference type="ARBA" id="ARBA00012587"/>
    </source>
</evidence>
<sequence length="409" mass="44203">MLSTRSSLLVSLAVVGLALTACTTTPPPPPIVMPPPVKVVSPPVVAPVPPPVEVPPPKPAPAPLMTPTTFSALPGWDRDDVREALPSFLNSCIVLIRRPDWSQACAAARALNPNDGAAVRAFFENNFVPNLIRAEDGSDTGLITGYYEPLLRGARTRGGEFQTPLYKVPDDLLTVDLASVYPSLKGMRLRGRVVGKKVIPYSTRAEIDRAEVNGKELLWVDSAVDAFFLEVQGSGRVALADTGETVRVAFADQNGHPYKAIGRWLVEQGELTVEQATMQGIKGWIEANPARRQELFNANPSYIFFKEERLPDPRVGPKGAMGVPLTPARSVAIDPKFIPLGAPIYLSTTEAASEVPMQRLMMAQDTGGAIRGAVRADFFYGFGNEAGDKAGRMKQRGQVWVLMPKPAAR</sequence>
<feature type="chain" id="PRO_5047409505" description="peptidoglycan lytic exotransglycosylase" evidence="6">
    <location>
        <begin position="24"/>
        <end position="409"/>
    </location>
</feature>
<dbReference type="PANTHER" id="PTHR30124:SF0">
    <property type="entry name" value="MEMBRANE-BOUND LYTIC MUREIN TRANSGLYCOSYLASE A"/>
    <property type="match status" value="1"/>
</dbReference>
<organism evidence="8 9">
    <name type="scientific">Massilia soli</name>
    <dbReference type="NCBI Taxonomy" id="2792854"/>
    <lineage>
        <taxon>Bacteria</taxon>
        <taxon>Pseudomonadati</taxon>
        <taxon>Pseudomonadota</taxon>
        <taxon>Betaproteobacteria</taxon>
        <taxon>Burkholderiales</taxon>
        <taxon>Oxalobacteraceae</taxon>
        <taxon>Telluria group</taxon>
        <taxon>Massilia</taxon>
    </lineage>
</organism>
<dbReference type="Pfam" id="PF03562">
    <property type="entry name" value="MltA"/>
    <property type="match status" value="1"/>
</dbReference>
<dbReference type="SUPFAM" id="SSF50685">
    <property type="entry name" value="Barwin-like endoglucanases"/>
    <property type="match status" value="1"/>
</dbReference>
<feature type="domain" description="Lytic transglycosylase MltA" evidence="7">
    <location>
        <begin position="150"/>
        <end position="306"/>
    </location>
</feature>
<dbReference type="PROSITE" id="PS51257">
    <property type="entry name" value="PROKAR_LIPOPROTEIN"/>
    <property type="match status" value="1"/>
</dbReference>
<evidence type="ECO:0000256" key="6">
    <source>
        <dbReference type="SAM" id="SignalP"/>
    </source>
</evidence>
<evidence type="ECO:0000313" key="8">
    <source>
        <dbReference type="EMBL" id="MBZ2205644.1"/>
    </source>
</evidence>
<feature type="signal peptide" evidence="6">
    <location>
        <begin position="1"/>
        <end position="23"/>
    </location>
</feature>
<evidence type="ECO:0000256" key="1">
    <source>
        <dbReference type="ARBA" id="ARBA00001420"/>
    </source>
</evidence>
<evidence type="ECO:0000256" key="3">
    <source>
        <dbReference type="ARBA" id="ARBA00023239"/>
    </source>
</evidence>
<dbReference type="EC" id="4.2.2.n1" evidence="2"/>
<keyword evidence="6" id="KW-0732">Signal</keyword>
<dbReference type="Gene3D" id="2.40.40.10">
    <property type="entry name" value="RlpA-like domain"/>
    <property type="match status" value="1"/>
</dbReference>
<evidence type="ECO:0000256" key="5">
    <source>
        <dbReference type="ARBA" id="ARBA00030918"/>
    </source>
</evidence>
<keyword evidence="4" id="KW-0961">Cell wall biogenesis/degradation</keyword>
<dbReference type="PANTHER" id="PTHR30124">
    <property type="entry name" value="MEMBRANE-BOUND LYTIC MUREIN TRANSGLYCOSYLASE A"/>
    <property type="match status" value="1"/>
</dbReference>
<dbReference type="EMBL" id="JAFBIL020000001">
    <property type="protein sequence ID" value="MBZ2205644.1"/>
    <property type="molecule type" value="Genomic_DNA"/>
</dbReference>
<keyword evidence="3" id="KW-0456">Lyase</keyword>
<gene>
    <name evidence="8" type="ORF">I4X03_000030</name>
</gene>
<accession>A0ABS7SHC8</accession>
<dbReference type="CDD" id="cd14668">
    <property type="entry name" value="mlta_B"/>
    <property type="match status" value="1"/>
</dbReference>
<evidence type="ECO:0000259" key="7">
    <source>
        <dbReference type="SMART" id="SM00925"/>
    </source>
</evidence>
<dbReference type="InterPro" id="IPR026044">
    <property type="entry name" value="MltA"/>
</dbReference>
<comment type="caution">
    <text evidence="8">The sequence shown here is derived from an EMBL/GenBank/DDBJ whole genome shotgun (WGS) entry which is preliminary data.</text>
</comment>
<reference evidence="8 9" key="1">
    <citation type="submission" date="2021-08" db="EMBL/GenBank/DDBJ databases">
        <title>Massilia sp. R798.</title>
        <authorList>
            <person name="Baek J.H."/>
            <person name="Jung H.S."/>
            <person name="Kim K.R."/>
            <person name="Jeon C.O."/>
        </authorList>
    </citation>
    <scope>NUCLEOTIDE SEQUENCE [LARGE SCALE GENOMIC DNA]</scope>
    <source>
        <strain evidence="8 9">R798</strain>
    </source>
</reference>
<evidence type="ECO:0000256" key="4">
    <source>
        <dbReference type="ARBA" id="ARBA00023316"/>
    </source>
</evidence>
<dbReference type="InterPro" id="IPR036908">
    <property type="entry name" value="RlpA-like_sf"/>
</dbReference>